<dbReference type="NCBIfam" id="NF047352">
    <property type="entry name" value="P_loop_sacsin"/>
    <property type="match status" value="1"/>
</dbReference>
<comment type="caution">
    <text evidence="2">The sequence shown here is derived from an EMBL/GenBank/DDBJ whole genome shotgun (WGS) entry which is preliminary data.</text>
</comment>
<accession>A0A3D9ZGH9</accession>
<name>A0A3D9ZGH9_9ACTN</name>
<feature type="domain" description="Protein NO VEIN C-terminal" evidence="1">
    <location>
        <begin position="1672"/>
        <end position="1736"/>
    </location>
</feature>
<protein>
    <submittedName>
        <fullName evidence="2">Uncharacterized protein DUF3883</fullName>
    </submittedName>
</protein>
<dbReference type="InterPro" id="IPR052957">
    <property type="entry name" value="Auxin_embryo_med"/>
</dbReference>
<dbReference type="SUPFAM" id="SSF55874">
    <property type="entry name" value="ATPase domain of HSP90 chaperone/DNA topoisomerase II/histidine kinase"/>
    <property type="match status" value="1"/>
</dbReference>
<dbReference type="Gene3D" id="3.30.565.10">
    <property type="entry name" value="Histidine kinase-like ATPase, C-terminal domain"/>
    <property type="match status" value="1"/>
</dbReference>
<proteinExistence type="predicted"/>
<dbReference type="PANTHER" id="PTHR32387">
    <property type="entry name" value="WU:FJ29H11"/>
    <property type="match status" value="1"/>
</dbReference>
<dbReference type="InterPro" id="IPR036890">
    <property type="entry name" value="HATPase_C_sf"/>
</dbReference>
<evidence type="ECO:0000313" key="2">
    <source>
        <dbReference type="EMBL" id="REF95959.1"/>
    </source>
</evidence>
<evidence type="ECO:0000259" key="1">
    <source>
        <dbReference type="Pfam" id="PF13020"/>
    </source>
</evidence>
<organism evidence="2 3">
    <name type="scientific">Asanoa ferruginea</name>
    <dbReference type="NCBI Taxonomy" id="53367"/>
    <lineage>
        <taxon>Bacteria</taxon>
        <taxon>Bacillati</taxon>
        <taxon>Actinomycetota</taxon>
        <taxon>Actinomycetes</taxon>
        <taxon>Micromonosporales</taxon>
        <taxon>Micromonosporaceae</taxon>
        <taxon>Asanoa</taxon>
    </lineage>
</organism>
<sequence>MTQIEYAASEQDAGLCWRRIENKTQGRIRSYLDSKDSWNLSRSLKNLIEQAVRDYEHRALVELVQNAHDAHDPGDRAGRILVRLDYDEGDHGVVYVANTGCGFTDSNFDAISDIAQSDKRLEEGIGNKGIGFKSVLQLSRTPEVYSTAEDPRQAYCFRFATVNDVRGQLEKMGFTDGVADISAEVERDVFHLCLPIPQPHRPAPVDALLSEGYVTVVRLPLRNDEGRVDAAAQLSLLNQTPPTLLFLRRIAELTIETTREQQTARSVLHRHETHVADLVAGVTVSTVDLGRAGTYLVADKAVAADTFNDAIRRSIAGDHISEGWEGWRGDAHISIAARLDTDLAGGRLYTYLPMGQDAHAPLHAHVNAPFFAKLARVSLEQSIPLNDTLLNEIAALCAEILLAASSAELTVGSDTVVDLLSWTAAGADRLKSAFTQLGHDVATALVVPVHGHGPNDPRSSLSQVYTWDDGNRTVLTTGQLAASAHAPLLPTTVSKQRVKRLEVAAQLLANRRLTPTGGEIADWAEQVAHALASEPFDPDMWGNFYDDLASVRPVVALQGRKILIDDDRKLRPCNGGKDNNAAIAFFSPKSDIDAASSADDDLKPPPSLRRRLFFVSSDIPWNRRTGAVTSKRTGRRMLEDGLVREYRATDLLPVIGGELARRQTLASDVLLWTFRFAISRDDPPWQDISRMGLLVPCRDGRWLPAAQAYMSKLWGGDDVTLLDDLLNRTRDESADMADVDRRLIVGPNESPFREYDRKRMRDFLVAIGVRTGLRPEPVPDSTLRAEGRVFEHAWLEPPATLTEATAGAWLRKLRRDLPNGLRPYTFYLSRTPLYRLAGQDDHDRFPPLAKFAYARLIAHGLASWPDETLTVVLRRHSNPADSFSLPTPVAAFLVEEKWLPISAPGERTKYTYDCARNAWSHSDDAPPFASVIASQVRRLLNASPRAEARIRGFGVRSWDDRATAADRVLLLAHLLEAGQVPPTVLPQFRAAYEDAWVTAVSETPRGSPLDGASGAPVVVTRGATLQVIDIADPSFGGPLFVQDVDERQRLQLLEYTDHPVLRLRHSAAGVIAGRLIDSFGARVRRVSDLKPTVRVDSAPFTPSADSPLLVQPEHVWLVDLVAAVIELRLQRVRSAGPDALRRLITRLRRIRLVTAASIEASIDADVVAAAMGGTRYLAVNDDEYPTVLVVPPQGGNYLGLLARATPAIGELLAYPGLGDALRVALSELDEAGYGLTQTPSSFAIAAALGEPVKRVEEVRAAIRRPDEISLEVLVPLVAVFDHTLARQLNAGDETSLAPVDIALWLCTRTGNASPQMLLQSAGEGLDTARRLLGIELQDLNTAIERLGAPYQPLKDPAGIAQQFRHFTSTRASRILDALRVAYLPNFHAGQTLDHYVEHRAMTTLVPDPNWPNDHYPTVPDELMLAQVNKWLTAAGATDLEEKYILEPVEKLLTDNRARVMEWTGRAAEIIRAYEDFRHQAASNLPGDRTKIADAAAATGMLDFEPVGQDRFLTWLASSGRWPTDMPVSVETHALGLPPEALARAQSEQEQLRRHHEQERRTITIDGTPVLADESNYAQIAAAVRASATSEFRNSDGNAFLVERDLPRNRFPSPGRTGTTAARRLRPSDAQMGAIGLAGEIAAIEWLKMNFPGVTELQSWRSGYRNQILGDNEGDDTLGYDLVVDDKKLRIMFEVKSTTGDHAEFQLTDLEIARAQHLKRRERYEILFVTHVLDGERRRIHRLPNPLDPKTSRLYRTVGDGVRYQFTFADHYQETPS</sequence>
<dbReference type="RefSeq" id="WP_116067565.1">
    <property type="nucleotide sequence ID" value="NZ_BONB01000072.1"/>
</dbReference>
<dbReference type="OrthoDB" id="9776021at2"/>
<dbReference type="InterPro" id="IPR024975">
    <property type="entry name" value="NOV_C"/>
</dbReference>
<dbReference type="Pfam" id="PF13020">
    <property type="entry name" value="NOV_C"/>
    <property type="match status" value="1"/>
</dbReference>
<dbReference type="Pfam" id="PF13589">
    <property type="entry name" value="HATPase_c_3"/>
    <property type="match status" value="1"/>
</dbReference>
<evidence type="ECO:0000313" key="3">
    <source>
        <dbReference type="Proteomes" id="UP000256913"/>
    </source>
</evidence>
<reference evidence="2 3" key="1">
    <citation type="submission" date="2018-08" db="EMBL/GenBank/DDBJ databases">
        <title>Sequencing the genomes of 1000 actinobacteria strains.</title>
        <authorList>
            <person name="Klenk H.-P."/>
        </authorList>
    </citation>
    <scope>NUCLEOTIDE SEQUENCE [LARGE SCALE GENOMIC DNA]</scope>
    <source>
        <strain evidence="2 3">DSM 44099</strain>
    </source>
</reference>
<dbReference type="Proteomes" id="UP000256913">
    <property type="component" value="Unassembled WGS sequence"/>
</dbReference>
<dbReference type="PANTHER" id="PTHR32387:SF0">
    <property type="entry name" value="PROTEIN NO VEIN"/>
    <property type="match status" value="1"/>
</dbReference>
<gene>
    <name evidence="2" type="ORF">DFJ67_1923</name>
</gene>
<keyword evidence="3" id="KW-1185">Reference proteome</keyword>
<dbReference type="EMBL" id="QUMQ01000001">
    <property type="protein sequence ID" value="REF95959.1"/>
    <property type="molecule type" value="Genomic_DNA"/>
</dbReference>